<dbReference type="GeneID" id="111598036"/>
<sequence length="163" mass="18958">MSAESTEHEETNVELVKLRRSSRIRLNQERKRLMSEEQQQSAKGKIKRMKTLYARHLNMCMAKRAEEQVEQLEQDIEAADYGEETKDCEEQLQKEENIDQVLETISQELLLSSQQADNGNRRLGFSYCVCADLNGQLFKLYDLPDKFEFLIPKNSNTNGNSHI</sequence>
<gene>
    <name evidence="2" type="primary">LOC111598036</name>
</gene>
<accession>A0A6J1LRH2</accession>
<dbReference type="OrthoDB" id="10576356at2759"/>
<evidence type="ECO:0000313" key="2">
    <source>
        <dbReference type="RefSeq" id="XP_023168833.2"/>
    </source>
</evidence>
<proteinExistence type="predicted"/>
<keyword evidence="1" id="KW-1185">Reference proteome</keyword>
<dbReference type="Proteomes" id="UP000504633">
    <property type="component" value="Unplaced"/>
</dbReference>
<reference evidence="2" key="1">
    <citation type="submission" date="2025-08" db="UniProtKB">
        <authorList>
            <consortium name="RefSeq"/>
        </authorList>
    </citation>
    <scope>IDENTIFICATION</scope>
    <source>
        <strain evidence="2">15085-1641.00</strain>
        <tissue evidence="2">Whole body</tissue>
    </source>
</reference>
<dbReference type="AlphaFoldDB" id="A0A6J1LRH2"/>
<dbReference type="KEGG" id="dhe:111598036"/>
<evidence type="ECO:0000313" key="1">
    <source>
        <dbReference type="Proteomes" id="UP000504633"/>
    </source>
</evidence>
<name>A0A6J1LRH2_DROHY</name>
<organism evidence="1 2">
    <name type="scientific">Drosophila hydei</name>
    <name type="common">Fruit fly</name>
    <dbReference type="NCBI Taxonomy" id="7224"/>
    <lineage>
        <taxon>Eukaryota</taxon>
        <taxon>Metazoa</taxon>
        <taxon>Ecdysozoa</taxon>
        <taxon>Arthropoda</taxon>
        <taxon>Hexapoda</taxon>
        <taxon>Insecta</taxon>
        <taxon>Pterygota</taxon>
        <taxon>Neoptera</taxon>
        <taxon>Endopterygota</taxon>
        <taxon>Diptera</taxon>
        <taxon>Brachycera</taxon>
        <taxon>Muscomorpha</taxon>
        <taxon>Ephydroidea</taxon>
        <taxon>Drosophilidae</taxon>
        <taxon>Drosophila</taxon>
    </lineage>
</organism>
<dbReference type="RefSeq" id="XP_023168833.2">
    <property type="nucleotide sequence ID" value="XM_023313065.2"/>
</dbReference>
<protein>
    <submittedName>
        <fullName evidence="2">Uncharacterized protein LOC111598036</fullName>
    </submittedName>
</protein>